<sequence>MADRYENQAPVTLQGKFQAKVICCILGIGGLVAWNSLLTIADYYYHVFPVRFCLRTVKFCFR</sequence>
<feature type="transmembrane region" description="Helical" evidence="1">
    <location>
        <begin position="21"/>
        <end position="45"/>
    </location>
</feature>
<evidence type="ECO:0000256" key="1">
    <source>
        <dbReference type="SAM" id="Phobius"/>
    </source>
</evidence>
<keyword evidence="1" id="KW-1133">Transmembrane helix</keyword>
<name>A0A8S9IYI9_BRACR</name>
<reference evidence="2" key="1">
    <citation type="submission" date="2019-12" db="EMBL/GenBank/DDBJ databases">
        <title>Genome sequencing and annotation of Brassica cretica.</title>
        <authorList>
            <person name="Studholme D.J."/>
            <person name="Sarris P.F."/>
        </authorList>
    </citation>
    <scope>NUCLEOTIDE SEQUENCE</scope>
    <source>
        <strain evidence="2">PFS-102/07</strain>
        <tissue evidence="2">Leaf</tissue>
    </source>
</reference>
<proteinExistence type="predicted"/>
<accession>A0A8S9IYI9</accession>
<keyword evidence="1" id="KW-0812">Transmembrane</keyword>
<evidence type="ECO:0000313" key="2">
    <source>
        <dbReference type="EMBL" id="KAF2573897.1"/>
    </source>
</evidence>
<protein>
    <submittedName>
        <fullName evidence="2">Uncharacterized protein</fullName>
    </submittedName>
</protein>
<gene>
    <name evidence="2" type="ORF">F2Q70_00002538</name>
</gene>
<organism evidence="2">
    <name type="scientific">Brassica cretica</name>
    <name type="common">Mustard</name>
    <dbReference type="NCBI Taxonomy" id="69181"/>
    <lineage>
        <taxon>Eukaryota</taxon>
        <taxon>Viridiplantae</taxon>
        <taxon>Streptophyta</taxon>
        <taxon>Embryophyta</taxon>
        <taxon>Tracheophyta</taxon>
        <taxon>Spermatophyta</taxon>
        <taxon>Magnoliopsida</taxon>
        <taxon>eudicotyledons</taxon>
        <taxon>Gunneridae</taxon>
        <taxon>Pentapetalae</taxon>
        <taxon>rosids</taxon>
        <taxon>malvids</taxon>
        <taxon>Brassicales</taxon>
        <taxon>Brassicaceae</taxon>
        <taxon>Brassiceae</taxon>
        <taxon>Brassica</taxon>
    </lineage>
</organism>
<comment type="caution">
    <text evidence="2">The sequence shown here is derived from an EMBL/GenBank/DDBJ whole genome shotgun (WGS) entry which is preliminary data.</text>
</comment>
<dbReference type="EMBL" id="QGKY02001015">
    <property type="protein sequence ID" value="KAF2573897.1"/>
    <property type="molecule type" value="Genomic_DNA"/>
</dbReference>
<dbReference type="AlphaFoldDB" id="A0A8S9IYI9"/>
<keyword evidence="1" id="KW-0472">Membrane</keyword>